<evidence type="ECO:0000313" key="2">
    <source>
        <dbReference type="Proteomes" id="UP001177260"/>
    </source>
</evidence>
<keyword evidence="2" id="KW-1185">Reference proteome</keyword>
<dbReference type="EMBL" id="JAOPJF010000020">
    <property type="protein sequence ID" value="KAK1146028.1"/>
    <property type="molecule type" value="Genomic_DNA"/>
</dbReference>
<accession>A0ACC3B787</accession>
<reference evidence="1 2" key="1">
    <citation type="journal article" date="2023" name="ACS Omega">
        <title>Identification of the Neoaspergillic Acid Biosynthesis Gene Cluster by Establishing an In Vitro CRISPR-Ribonucleoprotein Genetic System in Aspergillus melleus.</title>
        <authorList>
            <person name="Yuan B."/>
            <person name="Grau M.F."/>
            <person name="Murata R.M."/>
            <person name="Torok T."/>
            <person name="Venkateswaran K."/>
            <person name="Stajich J.E."/>
            <person name="Wang C.C.C."/>
        </authorList>
    </citation>
    <scope>NUCLEOTIDE SEQUENCE [LARGE SCALE GENOMIC DNA]</scope>
    <source>
        <strain evidence="1 2">IMV 1140</strain>
    </source>
</reference>
<gene>
    <name evidence="1" type="ORF">N8T08_003676</name>
</gene>
<organism evidence="1 2">
    <name type="scientific">Aspergillus melleus</name>
    <dbReference type="NCBI Taxonomy" id="138277"/>
    <lineage>
        <taxon>Eukaryota</taxon>
        <taxon>Fungi</taxon>
        <taxon>Dikarya</taxon>
        <taxon>Ascomycota</taxon>
        <taxon>Pezizomycotina</taxon>
        <taxon>Eurotiomycetes</taxon>
        <taxon>Eurotiomycetidae</taxon>
        <taxon>Eurotiales</taxon>
        <taxon>Aspergillaceae</taxon>
        <taxon>Aspergillus</taxon>
        <taxon>Aspergillus subgen. Circumdati</taxon>
    </lineage>
</organism>
<name>A0ACC3B787_9EURO</name>
<comment type="caution">
    <text evidence="1">The sequence shown here is derived from an EMBL/GenBank/DDBJ whole genome shotgun (WGS) entry which is preliminary data.</text>
</comment>
<evidence type="ECO:0000313" key="1">
    <source>
        <dbReference type="EMBL" id="KAK1146028.1"/>
    </source>
</evidence>
<protein>
    <submittedName>
        <fullName evidence="1">Uncharacterized protein</fullName>
    </submittedName>
</protein>
<sequence>MAAQMPSLQSNIGFLNTLHSVKPHSSEGAAQYAWQAIVTEWFPGCNGYKWVFKPATPGDSNMPNVTILREECKPPSNEEWHSAIATERNGKRLFGAVAVGKKVRFYQFDGREPSGQAVVQLHQDTLDMDDSDDIVQIETWMGYIKMNAWQWSGS</sequence>
<dbReference type="Proteomes" id="UP001177260">
    <property type="component" value="Unassembled WGS sequence"/>
</dbReference>
<proteinExistence type="predicted"/>